<name>A0A1M7KWV0_9FLAO</name>
<reference evidence="2" key="1">
    <citation type="submission" date="2016-11" db="EMBL/GenBank/DDBJ databases">
        <authorList>
            <person name="Varghese N."/>
            <person name="Submissions S."/>
        </authorList>
    </citation>
    <scope>NUCLEOTIDE SEQUENCE [LARGE SCALE GENOMIC DNA]</scope>
    <source>
        <strain evidence="2">DSM 24724</strain>
    </source>
</reference>
<protein>
    <submittedName>
        <fullName evidence="1">Uncharacterized protein</fullName>
    </submittedName>
</protein>
<evidence type="ECO:0000313" key="2">
    <source>
        <dbReference type="Proteomes" id="UP000184028"/>
    </source>
</evidence>
<gene>
    <name evidence="1" type="ORF">SAMN05444484_108156</name>
</gene>
<dbReference type="EMBL" id="FRBT01000008">
    <property type="protein sequence ID" value="SHM69556.1"/>
    <property type="molecule type" value="Genomic_DNA"/>
</dbReference>
<proteinExistence type="predicted"/>
<keyword evidence="2" id="KW-1185">Reference proteome</keyword>
<evidence type="ECO:0000313" key="1">
    <source>
        <dbReference type="EMBL" id="SHM69556.1"/>
    </source>
</evidence>
<dbReference type="STRING" id="946677.SAMN05444484_108156"/>
<dbReference type="Proteomes" id="UP000184028">
    <property type="component" value="Unassembled WGS sequence"/>
</dbReference>
<accession>A0A1M7KWV0</accession>
<dbReference type="AlphaFoldDB" id="A0A1M7KWV0"/>
<organism evidence="1 2">
    <name type="scientific">Flavobacterium chilense</name>
    <dbReference type="NCBI Taxonomy" id="946677"/>
    <lineage>
        <taxon>Bacteria</taxon>
        <taxon>Pseudomonadati</taxon>
        <taxon>Bacteroidota</taxon>
        <taxon>Flavobacteriia</taxon>
        <taxon>Flavobacteriales</taxon>
        <taxon>Flavobacteriaceae</taxon>
        <taxon>Flavobacterium</taxon>
    </lineage>
</organism>
<sequence>MKHHNQISFHYKCIVNNYISQKISNYKLCPTDNLKVSFLPYL</sequence>